<dbReference type="Pfam" id="PF00140">
    <property type="entry name" value="Sigma70_r1_2"/>
    <property type="match status" value="1"/>
</dbReference>
<comment type="subunit">
    <text evidence="7">Interacts with the RNA polymerase core enzyme.</text>
</comment>
<evidence type="ECO:0000256" key="7">
    <source>
        <dbReference type="HAMAP-Rule" id="MF_00961"/>
    </source>
</evidence>
<dbReference type="GO" id="GO:0006352">
    <property type="term" value="P:DNA-templated transcription initiation"/>
    <property type="evidence" value="ECO:0007669"/>
    <property type="project" value="UniProtKB-UniRule"/>
</dbReference>
<dbReference type="GO" id="GO:0009408">
    <property type="term" value="P:response to heat"/>
    <property type="evidence" value="ECO:0007669"/>
    <property type="project" value="UniProtKB-UniRule"/>
</dbReference>
<gene>
    <name evidence="7 12" type="primary">rpoH</name>
    <name evidence="12" type="ORF">PD5205_00046</name>
</gene>
<dbReference type="InterPro" id="IPR013325">
    <property type="entry name" value="RNA_pol_sigma_r2"/>
</dbReference>
<dbReference type="Gene3D" id="1.20.120.1810">
    <property type="match status" value="1"/>
</dbReference>
<evidence type="ECO:0000256" key="8">
    <source>
        <dbReference type="NCBIfam" id="TIGR02392"/>
    </source>
</evidence>
<evidence type="ECO:0000256" key="9">
    <source>
        <dbReference type="SAM" id="MobiDB-lite"/>
    </source>
</evidence>
<evidence type="ECO:0000256" key="4">
    <source>
        <dbReference type="ARBA" id="ARBA00023082"/>
    </source>
</evidence>
<evidence type="ECO:0000259" key="10">
    <source>
        <dbReference type="PROSITE" id="PS00715"/>
    </source>
</evidence>
<protein>
    <recommendedName>
        <fullName evidence="7 8">RNA polymerase sigma factor RpoH</fullName>
    </recommendedName>
    <alternativeName>
        <fullName evidence="7">RNA polymerase sigma-32 factor</fullName>
    </alternativeName>
</protein>
<keyword evidence="4 7" id="KW-0731">Sigma factor</keyword>
<feature type="domain" description="RNA polymerase sigma-70" evidence="11">
    <location>
        <begin position="292"/>
        <end position="318"/>
    </location>
</feature>
<dbReference type="InterPro" id="IPR013324">
    <property type="entry name" value="RNA_pol_sigma_r3/r4-like"/>
</dbReference>
<dbReference type="NCBIfam" id="TIGR02392">
    <property type="entry name" value="rpoH_proteo"/>
    <property type="match status" value="1"/>
</dbReference>
<name>A0A1Y6HGG8_9XANT</name>
<keyword evidence="2 7" id="KW-0805">Transcription regulation</keyword>
<accession>A0A1Y6HGG8</accession>
<keyword evidence="3 7" id="KW-0346">Stress response</keyword>
<dbReference type="InterPro" id="IPR014284">
    <property type="entry name" value="RNA_pol_sigma-70_dom"/>
</dbReference>
<dbReference type="HAMAP" id="MF_00961">
    <property type="entry name" value="Sigma70_RpoH"/>
    <property type="match status" value="1"/>
</dbReference>
<feature type="DNA-binding region" description="H-T-H motif" evidence="7">
    <location>
        <begin position="293"/>
        <end position="312"/>
    </location>
</feature>
<dbReference type="GO" id="GO:0005737">
    <property type="term" value="C:cytoplasm"/>
    <property type="evidence" value="ECO:0007669"/>
    <property type="project" value="UniProtKB-SubCell"/>
</dbReference>
<dbReference type="PANTHER" id="PTHR30376:SF3">
    <property type="entry name" value="RNA POLYMERASE SIGMA FACTOR RPOH"/>
    <property type="match status" value="1"/>
</dbReference>
<reference evidence="12 13" key="1">
    <citation type="submission" date="2017-05" db="EMBL/GenBank/DDBJ databases">
        <authorList>
            <person name="Song R."/>
            <person name="Chenine A.L."/>
            <person name="Ruprecht R.M."/>
        </authorList>
    </citation>
    <scope>NUCLEOTIDE SEQUENCE [LARGE SCALE GENOMIC DNA]</scope>
    <source>
        <strain evidence="12">PD5205</strain>
    </source>
</reference>
<feature type="domain" description="RNA polymerase sigma-70" evidence="10">
    <location>
        <begin position="117"/>
        <end position="130"/>
    </location>
</feature>
<dbReference type="Gene3D" id="1.10.10.10">
    <property type="entry name" value="Winged helix-like DNA-binding domain superfamily/Winged helix DNA-binding domain"/>
    <property type="match status" value="1"/>
</dbReference>
<dbReference type="STRING" id="48664.BER92_00210"/>
<dbReference type="AlphaFoldDB" id="A0A1Y6HGG8"/>
<dbReference type="InterPro" id="IPR050813">
    <property type="entry name" value="Sigma-70_Factor"/>
</dbReference>
<evidence type="ECO:0000256" key="5">
    <source>
        <dbReference type="ARBA" id="ARBA00023125"/>
    </source>
</evidence>
<dbReference type="PRINTS" id="PR00046">
    <property type="entry name" value="SIGMA70FCT"/>
</dbReference>
<dbReference type="SUPFAM" id="SSF88946">
    <property type="entry name" value="Sigma2 domain of RNA polymerase sigma factors"/>
    <property type="match status" value="1"/>
</dbReference>
<evidence type="ECO:0000259" key="11">
    <source>
        <dbReference type="PROSITE" id="PS00716"/>
    </source>
</evidence>
<dbReference type="FunFam" id="1.10.10.10:FF:000285">
    <property type="entry name" value="RNA polymerase sigma factor RpoH"/>
    <property type="match status" value="1"/>
</dbReference>
<evidence type="ECO:0000256" key="6">
    <source>
        <dbReference type="ARBA" id="ARBA00023163"/>
    </source>
</evidence>
<sequence>MSAMQEVRTSYKWNAGNFFCTRQSNSSTAKMVPMNQTTSTALVANNLPIPSALGSLDAYIGAVHQIPVLSVDEEQNLARRFRDELDLDAARELVHSHLRFVVHVARGYNGYGLPLGDLIQEGNIGLMKAVKRFDPEMGVRLVSFAVHWIRAEMHEFILKNWRIVKVATTKAQRKLFFNLRKSKTRLGWLNASEVTAVAKDLNVSEREVMEMESRLSGRDIGFDASSDEDDDHGPPSPVSYLVANDEDPSQAYERHDSEDNQLQLLREGMAGLDTRSRDIVKRRWLDSDSKVTLQELADEYGVSAERIRQIEANALKKMKALFVA</sequence>
<evidence type="ECO:0000256" key="3">
    <source>
        <dbReference type="ARBA" id="ARBA00023016"/>
    </source>
</evidence>
<dbReference type="Proteomes" id="UP000195953">
    <property type="component" value="Chromosome 1"/>
</dbReference>
<evidence type="ECO:0000256" key="2">
    <source>
        <dbReference type="ARBA" id="ARBA00023015"/>
    </source>
</evidence>
<keyword evidence="6 7" id="KW-0804">Transcription</keyword>
<dbReference type="InterPro" id="IPR000943">
    <property type="entry name" value="RNA_pol_sigma70"/>
</dbReference>
<dbReference type="GO" id="GO:0003677">
    <property type="term" value="F:DNA binding"/>
    <property type="evidence" value="ECO:0007669"/>
    <property type="project" value="UniProtKB-UniRule"/>
</dbReference>
<keyword evidence="1 7" id="KW-0963">Cytoplasm</keyword>
<evidence type="ECO:0000256" key="1">
    <source>
        <dbReference type="ARBA" id="ARBA00022490"/>
    </source>
</evidence>
<comment type="subcellular location">
    <subcellularLocation>
        <location evidence="7">Cytoplasm</location>
    </subcellularLocation>
</comment>
<feature type="region of interest" description="Disordered" evidence="9">
    <location>
        <begin position="220"/>
        <end position="239"/>
    </location>
</feature>
<dbReference type="InterPro" id="IPR036388">
    <property type="entry name" value="WH-like_DNA-bd_sf"/>
</dbReference>
<dbReference type="InterPro" id="IPR007627">
    <property type="entry name" value="RNA_pol_sigma70_r2"/>
</dbReference>
<feature type="region of interest" description="Sigma-70 factor domain-2" evidence="7">
    <location>
        <begin position="93"/>
        <end position="162"/>
    </location>
</feature>
<dbReference type="eggNOG" id="COG0568">
    <property type="taxonomic scope" value="Bacteria"/>
</dbReference>
<dbReference type="Pfam" id="PF04542">
    <property type="entry name" value="Sigma70_r2"/>
    <property type="match status" value="1"/>
</dbReference>
<dbReference type="PANTHER" id="PTHR30376">
    <property type="entry name" value="SIGMA FACTOR RPOH HEAT SHOCK RELATED"/>
    <property type="match status" value="1"/>
</dbReference>
<dbReference type="InterPro" id="IPR009042">
    <property type="entry name" value="RNA_pol_sigma70_r1_2"/>
</dbReference>
<dbReference type="CDD" id="cd06171">
    <property type="entry name" value="Sigma70_r4"/>
    <property type="match status" value="1"/>
</dbReference>
<evidence type="ECO:0000313" key="12">
    <source>
        <dbReference type="EMBL" id="SMR01370.1"/>
    </source>
</evidence>
<keyword evidence="5 7" id="KW-0238">DNA-binding</keyword>
<dbReference type="PROSITE" id="PS00716">
    <property type="entry name" value="SIGMA70_2"/>
    <property type="match status" value="1"/>
</dbReference>
<comment type="function">
    <text evidence="7">Sigma factors are initiation factors that promote the attachment of RNA polymerase to specific initiation sites and are then released. This sigma factor is involved in regulation of expression of heat shock genes.</text>
</comment>
<dbReference type="Pfam" id="PF04545">
    <property type="entry name" value="Sigma70_r4"/>
    <property type="match status" value="1"/>
</dbReference>
<dbReference type="SUPFAM" id="SSF88659">
    <property type="entry name" value="Sigma3 and sigma4 domains of RNA polymerase sigma factors"/>
    <property type="match status" value="1"/>
</dbReference>
<evidence type="ECO:0000313" key="13">
    <source>
        <dbReference type="Proteomes" id="UP000195953"/>
    </source>
</evidence>
<organism evidence="12 13">
    <name type="scientific">Xanthomonas fragariae</name>
    <dbReference type="NCBI Taxonomy" id="48664"/>
    <lineage>
        <taxon>Bacteria</taxon>
        <taxon>Pseudomonadati</taxon>
        <taxon>Pseudomonadota</taxon>
        <taxon>Gammaproteobacteria</taxon>
        <taxon>Lysobacterales</taxon>
        <taxon>Lysobacteraceae</taxon>
        <taxon>Xanthomonas</taxon>
    </lineage>
</organism>
<dbReference type="GO" id="GO:0016987">
    <property type="term" value="F:sigma factor activity"/>
    <property type="evidence" value="ECO:0007669"/>
    <property type="project" value="UniProtKB-UniRule"/>
</dbReference>
<proteinExistence type="inferred from homology"/>
<dbReference type="FunFam" id="1.20.120.1810:FF:000001">
    <property type="entry name" value="RNA polymerase sigma factor RpoH"/>
    <property type="match status" value="1"/>
</dbReference>
<dbReference type="InterPro" id="IPR012759">
    <property type="entry name" value="RNA_pol_sigma_RpoH_proteobac"/>
</dbReference>
<dbReference type="NCBIfam" id="NF005143">
    <property type="entry name" value="PRK06596.1"/>
    <property type="match status" value="1"/>
</dbReference>
<feature type="short sequence motif" description="Interaction with polymerase core subunit RpoC" evidence="7">
    <location>
        <begin position="117"/>
        <end position="120"/>
    </location>
</feature>
<dbReference type="EMBL" id="LT853885">
    <property type="protein sequence ID" value="SMR01370.1"/>
    <property type="molecule type" value="Genomic_DNA"/>
</dbReference>
<feature type="region of interest" description="Sigma-70 factor domain-4" evidence="7">
    <location>
        <begin position="268"/>
        <end position="320"/>
    </location>
</feature>
<comment type="similarity">
    <text evidence="7">Belongs to the sigma-70 factor family. RpoH subfamily.</text>
</comment>
<dbReference type="InterPro" id="IPR007630">
    <property type="entry name" value="RNA_pol_sigma70_r4"/>
</dbReference>
<dbReference type="PROSITE" id="PS00715">
    <property type="entry name" value="SIGMA70_1"/>
    <property type="match status" value="1"/>
</dbReference>
<dbReference type="NCBIfam" id="TIGR02937">
    <property type="entry name" value="sigma70-ECF"/>
    <property type="match status" value="1"/>
</dbReference>